<dbReference type="Gene3D" id="1.20.58.1070">
    <property type="match status" value="1"/>
</dbReference>
<dbReference type="EMBL" id="LJZO01000019">
    <property type="protein sequence ID" value="ROV96731.1"/>
    <property type="molecule type" value="Genomic_DNA"/>
</dbReference>
<name>A0A423W083_CYTCH</name>
<feature type="region of interest" description="Disordered" evidence="2">
    <location>
        <begin position="322"/>
        <end position="411"/>
    </location>
</feature>
<evidence type="ECO:0000313" key="3">
    <source>
        <dbReference type="EMBL" id="ROV96731.1"/>
    </source>
</evidence>
<dbReference type="GO" id="GO:0032797">
    <property type="term" value="C:SMN complex"/>
    <property type="evidence" value="ECO:0007669"/>
    <property type="project" value="TreeGrafter"/>
</dbReference>
<feature type="region of interest" description="Disordered" evidence="2">
    <location>
        <begin position="1"/>
        <end position="68"/>
    </location>
</feature>
<dbReference type="OrthoDB" id="428895at2759"/>
<sequence>MATKRDIDAVAGADSDEPVPHPSTKRARNSGNQRKSKLSQEPQTDLTYGQRSCFPSLDHSIGNSDEDLEFEDESDALAYLQSVRQQASGIPHLLVAPRSGPQLPPPRRVTDGLAYDDGDDDDDYNGAGEEEAVDRSIYDDGYDDARGYYEDGAYTAAPDNLSSNSHQNDADAEEDQDPAANEAARITEAYYNSITAQFTALRRRLHQDPPAAALAALAGDQSPHVGRFGAGSRTFAVWSARVRGWDPAPAQVAAMDKAAVFRLLRVVLGGKFLRRGAELRERTSRWLWALLARLPGRGELDHMEVGYVRELGKRAALLDDGLEGDEEDWAGEVGGEVVDDERDDSAPAEKEEAGTVTPVEHQETTQETPAPASSDHPARTSSTAQTSVPDAKDEAGEQMEDGEVDESAPMDIDDGEVESAKARLLASLAALDAYESGGSKAAGREEDPPAFDPVRARMNMRATLNMILTVAGEFYGQRDLLEFRDPFHGL</sequence>
<dbReference type="PANTHER" id="PTHR12794:SF0">
    <property type="entry name" value="GEM-ASSOCIATED PROTEIN 2"/>
    <property type="match status" value="1"/>
</dbReference>
<feature type="region of interest" description="Disordered" evidence="2">
    <location>
        <begin position="154"/>
        <end position="180"/>
    </location>
</feature>
<feature type="region of interest" description="Disordered" evidence="2">
    <location>
        <begin position="91"/>
        <end position="140"/>
    </location>
</feature>
<feature type="compositionally biased region" description="Acidic residues" evidence="2">
    <location>
        <begin position="114"/>
        <end position="132"/>
    </location>
</feature>
<protein>
    <submittedName>
        <fullName evidence="3">Uncharacterized protein</fullName>
    </submittedName>
</protein>
<organism evidence="3 4">
    <name type="scientific">Cytospora chrysosperma</name>
    <name type="common">Cytospora canker fungus</name>
    <name type="synonym">Sphaeria chrysosperma</name>
    <dbReference type="NCBI Taxonomy" id="252740"/>
    <lineage>
        <taxon>Eukaryota</taxon>
        <taxon>Fungi</taxon>
        <taxon>Dikarya</taxon>
        <taxon>Ascomycota</taxon>
        <taxon>Pezizomycotina</taxon>
        <taxon>Sordariomycetes</taxon>
        <taxon>Sordariomycetidae</taxon>
        <taxon>Diaporthales</taxon>
        <taxon>Cytosporaceae</taxon>
        <taxon>Cytospora</taxon>
    </lineage>
</organism>
<dbReference type="InterPro" id="IPR035426">
    <property type="entry name" value="Gemin2/Brr1"/>
</dbReference>
<evidence type="ECO:0000256" key="2">
    <source>
        <dbReference type="SAM" id="MobiDB-lite"/>
    </source>
</evidence>
<evidence type="ECO:0000313" key="4">
    <source>
        <dbReference type="Proteomes" id="UP000284375"/>
    </source>
</evidence>
<reference evidence="3 4" key="1">
    <citation type="submission" date="2015-09" db="EMBL/GenBank/DDBJ databases">
        <title>Host preference determinants of Valsa canker pathogens revealed by comparative genomics.</title>
        <authorList>
            <person name="Yin Z."/>
            <person name="Huang L."/>
        </authorList>
    </citation>
    <scope>NUCLEOTIDE SEQUENCE [LARGE SCALE GENOMIC DNA]</scope>
    <source>
        <strain evidence="3 4">YSFL</strain>
    </source>
</reference>
<comment type="similarity">
    <text evidence="1">Belongs to the gemin-2 family.</text>
</comment>
<evidence type="ECO:0000256" key="1">
    <source>
        <dbReference type="ARBA" id="ARBA00025758"/>
    </source>
</evidence>
<dbReference type="AlphaFoldDB" id="A0A423W083"/>
<accession>A0A423W083</accession>
<keyword evidence="4" id="KW-1185">Reference proteome</keyword>
<feature type="compositionally biased region" description="Acidic residues" evidence="2">
    <location>
        <begin position="396"/>
        <end position="411"/>
    </location>
</feature>
<feature type="compositionally biased region" description="Polar residues" evidence="2">
    <location>
        <begin position="29"/>
        <end position="50"/>
    </location>
</feature>
<dbReference type="Proteomes" id="UP000284375">
    <property type="component" value="Unassembled WGS sequence"/>
</dbReference>
<comment type="caution">
    <text evidence="3">The sequence shown here is derived from an EMBL/GenBank/DDBJ whole genome shotgun (WGS) entry which is preliminary data.</text>
</comment>
<feature type="compositionally biased region" description="Polar residues" evidence="2">
    <location>
        <begin position="379"/>
        <end position="388"/>
    </location>
</feature>
<feature type="compositionally biased region" description="Basic and acidic residues" evidence="2">
    <location>
        <begin position="344"/>
        <end position="353"/>
    </location>
</feature>
<dbReference type="Pfam" id="PF04938">
    <property type="entry name" value="SIP1"/>
    <property type="match status" value="1"/>
</dbReference>
<proteinExistence type="inferred from homology"/>
<dbReference type="GO" id="GO:0000387">
    <property type="term" value="P:spliceosomal snRNP assembly"/>
    <property type="evidence" value="ECO:0007669"/>
    <property type="project" value="InterPro"/>
</dbReference>
<dbReference type="PANTHER" id="PTHR12794">
    <property type="entry name" value="GEMIN2"/>
    <property type="match status" value="1"/>
</dbReference>
<dbReference type="GO" id="GO:0005634">
    <property type="term" value="C:nucleus"/>
    <property type="evidence" value="ECO:0007669"/>
    <property type="project" value="TreeGrafter"/>
</dbReference>
<gene>
    <name evidence="3" type="ORF">VSDG_05544</name>
</gene>